<keyword evidence="1" id="KW-0732">Signal</keyword>
<accession>A0AAE1DYY2</accession>
<organism evidence="2 3">
    <name type="scientific">Elysia crispata</name>
    <name type="common">lettuce slug</name>
    <dbReference type="NCBI Taxonomy" id="231223"/>
    <lineage>
        <taxon>Eukaryota</taxon>
        <taxon>Metazoa</taxon>
        <taxon>Spiralia</taxon>
        <taxon>Lophotrochozoa</taxon>
        <taxon>Mollusca</taxon>
        <taxon>Gastropoda</taxon>
        <taxon>Heterobranchia</taxon>
        <taxon>Euthyneura</taxon>
        <taxon>Panpulmonata</taxon>
        <taxon>Sacoglossa</taxon>
        <taxon>Placobranchoidea</taxon>
        <taxon>Plakobranchidae</taxon>
        <taxon>Elysia</taxon>
    </lineage>
</organism>
<evidence type="ECO:0000256" key="1">
    <source>
        <dbReference type="SAM" id="SignalP"/>
    </source>
</evidence>
<evidence type="ECO:0000313" key="2">
    <source>
        <dbReference type="EMBL" id="KAK3787455.1"/>
    </source>
</evidence>
<dbReference type="Proteomes" id="UP001283361">
    <property type="component" value="Unassembled WGS sequence"/>
</dbReference>
<dbReference type="EMBL" id="JAWDGP010001864">
    <property type="protein sequence ID" value="KAK3787455.1"/>
    <property type="molecule type" value="Genomic_DNA"/>
</dbReference>
<proteinExistence type="predicted"/>
<comment type="caution">
    <text evidence="2">The sequence shown here is derived from an EMBL/GenBank/DDBJ whole genome shotgun (WGS) entry which is preliminary data.</text>
</comment>
<evidence type="ECO:0000313" key="3">
    <source>
        <dbReference type="Proteomes" id="UP001283361"/>
    </source>
</evidence>
<gene>
    <name evidence="2" type="ORF">RRG08_025721</name>
</gene>
<keyword evidence="3" id="KW-1185">Reference proteome</keyword>
<name>A0AAE1DYY2_9GAST</name>
<feature type="signal peptide" evidence="1">
    <location>
        <begin position="1"/>
        <end position="18"/>
    </location>
</feature>
<protein>
    <submittedName>
        <fullName evidence="2">Uncharacterized protein</fullName>
    </submittedName>
</protein>
<feature type="chain" id="PRO_5042127557" evidence="1">
    <location>
        <begin position="19"/>
        <end position="523"/>
    </location>
</feature>
<reference evidence="2" key="1">
    <citation type="journal article" date="2023" name="G3 (Bethesda)">
        <title>A reference genome for the long-term kleptoplast-retaining sea slug Elysia crispata morphotype clarki.</title>
        <authorList>
            <person name="Eastman K.E."/>
            <person name="Pendleton A.L."/>
            <person name="Shaikh M.A."/>
            <person name="Suttiyut T."/>
            <person name="Ogas R."/>
            <person name="Tomko P."/>
            <person name="Gavelis G."/>
            <person name="Widhalm J.R."/>
            <person name="Wisecaver J.H."/>
        </authorList>
    </citation>
    <scope>NUCLEOTIDE SEQUENCE</scope>
    <source>
        <strain evidence="2">ECLA1</strain>
    </source>
</reference>
<sequence>MNLLVLWIFSGAVIGIHGLLELSDLGVCDHRWTSAYAHDASGYPLAGSVSDLQTHILQGYKVQVQFSTSEWLTTFPVDEFTFRGRTICSSSMWFFSDNGTQIDTDAEWLPTLVCTNGEVSRLNYTTATWARPVGNNELQVNNEIRWYTKPTQCDSKPVYSQFVDGSKSYGSMAKLLRLAKWSELRANMRDRGFSFLLQNQKIYNNELVTAQSLNHVSLRYTPNAVKFNMEPFYSWLSVWSSNGRRDVSRWFLENTTLYSHNNDFVSLDWYGDQCWRRVYSTDRDGQATYGSLDELIQMVKLGHRVRVHFDGFNLKANGIRVVGDLVVAQTVEEYARRDNYPDYEAPFFNTRARVVYRLVHSSGVVKTYKYFLDNFALSESNERSKFAIDWMVDTRPWTKVYRTDASGQVTFGSIRDLEDAVAEGASVRLSIEQDELAGQFLTEADNIRTSFVNGEVYAQALKHVSDQKLQSVDEYILQSNIFRWSLMVSSGGVVAMNARRLASKIHLYDAISPTTNVTWFKNA</sequence>
<dbReference type="AlphaFoldDB" id="A0AAE1DYY2"/>